<accession>A0ABT7NR54</accession>
<reference evidence="2" key="2">
    <citation type="journal article" date="2022" name="Sci. Total Environ.">
        <title>Prevalence, transmission, and molecular epidemiology of tet(X)-positive bacteria among humans, animals, and environmental niches in China: An epidemiological, and genomic-based study.</title>
        <authorList>
            <person name="Dong N."/>
            <person name="Zeng Y."/>
            <person name="Cai C."/>
            <person name="Sun C."/>
            <person name="Lu J."/>
            <person name="Liu C."/>
            <person name="Zhou H."/>
            <person name="Sun Q."/>
            <person name="Shu L."/>
            <person name="Wang H."/>
            <person name="Wang Y."/>
            <person name="Wang S."/>
            <person name="Wu C."/>
            <person name="Chan E.W."/>
            <person name="Chen G."/>
            <person name="Shen Z."/>
            <person name="Chen S."/>
            <person name="Zhang R."/>
        </authorList>
    </citation>
    <scope>NUCLEOTIDE SEQUENCE</scope>
    <source>
        <strain evidence="2">R1692</strain>
    </source>
</reference>
<evidence type="ECO:0000256" key="1">
    <source>
        <dbReference type="SAM" id="MobiDB-lite"/>
    </source>
</evidence>
<reference evidence="2" key="1">
    <citation type="submission" date="2020-06" db="EMBL/GenBank/DDBJ databases">
        <authorList>
            <person name="Dong N."/>
        </authorList>
    </citation>
    <scope>NUCLEOTIDE SEQUENCE</scope>
    <source>
        <strain evidence="2">R1692</strain>
    </source>
</reference>
<sequence length="222" mass="24881">MKKEELDQLRAKYLQGETSLEEERLLKEHADDAFFGGLKEPSGKMDWDFEAFMEATTVEEGVKDARVVNLPKRIITITSIAASLLIGFLIFRPKDDVVQPINQKQIAEHSVADNTTANAETLQQVQPETIEVTEPKREKAVVASVPVSKRRPQSSSRRSVKMEMDKSSTEVEEGLYVEVNGVRIYDEQKALEITETALSLATSNLKRGVAGLEKIKHLNIEI</sequence>
<organism evidence="2 3">
    <name type="scientific">Sphingobacterium hotanense</name>
    <dbReference type="NCBI Taxonomy" id="649196"/>
    <lineage>
        <taxon>Bacteria</taxon>
        <taxon>Pseudomonadati</taxon>
        <taxon>Bacteroidota</taxon>
        <taxon>Sphingobacteriia</taxon>
        <taxon>Sphingobacteriales</taxon>
        <taxon>Sphingobacteriaceae</taxon>
        <taxon>Sphingobacterium</taxon>
    </lineage>
</organism>
<evidence type="ECO:0000313" key="3">
    <source>
        <dbReference type="Proteomes" id="UP001170954"/>
    </source>
</evidence>
<comment type="caution">
    <text evidence="2">The sequence shown here is derived from an EMBL/GenBank/DDBJ whole genome shotgun (WGS) entry which is preliminary data.</text>
</comment>
<name>A0ABT7NR54_9SPHI</name>
<protein>
    <submittedName>
        <fullName evidence="2">Uncharacterized protein</fullName>
    </submittedName>
</protein>
<dbReference type="EMBL" id="JACAGK010000055">
    <property type="protein sequence ID" value="MDM1049734.1"/>
    <property type="molecule type" value="Genomic_DNA"/>
</dbReference>
<feature type="region of interest" description="Disordered" evidence="1">
    <location>
        <begin position="146"/>
        <end position="165"/>
    </location>
</feature>
<dbReference type="Proteomes" id="UP001170954">
    <property type="component" value="Unassembled WGS sequence"/>
</dbReference>
<proteinExistence type="predicted"/>
<evidence type="ECO:0000313" key="2">
    <source>
        <dbReference type="EMBL" id="MDM1049734.1"/>
    </source>
</evidence>
<dbReference type="RefSeq" id="WP_149526928.1">
    <property type="nucleotide sequence ID" value="NZ_CP030848.1"/>
</dbReference>
<keyword evidence="3" id="KW-1185">Reference proteome</keyword>
<gene>
    <name evidence="2" type="ORF">HX018_15960</name>
</gene>